<comment type="caution">
    <text evidence="4">The sequence shown here is derived from an EMBL/GenBank/DDBJ whole genome shotgun (WGS) entry which is preliminary data.</text>
</comment>
<accession>A0ABV4CMC8</accession>
<dbReference type="Proteomes" id="UP001564626">
    <property type="component" value="Unassembled WGS sequence"/>
</dbReference>
<feature type="domain" description="GFO/IDH/MocA-like oxidoreductase" evidence="3">
    <location>
        <begin position="139"/>
        <end position="280"/>
    </location>
</feature>
<keyword evidence="1" id="KW-0560">Oxidoreductase</keyword>
<dbReference type="Pfam" id="PF01408">
    <property type="entry name" value="GFO_IDH_MocA"/>
    <property type="match status" value="1"/>
</dbReference>
<evidence type="ECO:0000313" key="4">
    <source>
        <dbReference type="EMBL" id="MEY8042231.1"/>
    </source>
</evidence>
<dbReference type="Gene3D" id="3.40.50.720">
    <property type="entry name" value="NAD(P)-binding Rossmann-like Domain"/>
    <property type="match status" value="1"/>
</dbReference>
<reference evidence="4 5" key="1">
    <citation type="submission" date="2024-08" db="EMBL/GenBank/DDBJ databases">
        <title>Genome mining of Saccharopolyspora cebuensis PGLac3 from Nigerian medicinal plant.</title>
        <authorList>
            <person name="Ezeobiora C.E."/>
            <person name="Igbokwe N.H."/>
            <person name="Amin D.H."/>
            <person name="Mendie U.E."/>
        </authorList>
    </citation>
    <scope>NUCLEOTIDE SEQUENCE [LARGE SCALE GENOMIC DNA]</scope>
    <source>
        <strain evidence="4 5">PGLac3</strain>
    </source>
</reference>
<name>A0ABV4CMC8_9PSEU</name>
<evidence type="ECO:0000256" key="1">
    <source>
        <dbReference type="ARBA" id="ARBA00023002"/>
    </source>
</evidence>
<evidence type="ECO:0000313" key="5">
    <source>
        <dbReference type="Proteomes" id="UP001564626"/>
    </source>
</evidence>
<dbReference type="InterPro" id="IPR000683">
    <property type="entry name" value="Gfo/Idh/MocA-like_OxRdtase_N"/>
</dbReference>
<dbReference type="InterPro" id="IPR050463">
    <property type="entry name" value="Gfo/Idh/MocA_oxidrdct_glycsds"/>
</dbReference>
<feature type="domain" description="Gfo/Idh/MocA-like oxidoreductase N-terminal" evidence="2">
    <location>
        <begin position="11"/>
        <end position="128"/>
    </location>
</feature>
<evidence type="ECO:0000259" key="3">
    <source>
        <dbReference type="Pfam" id="PF22725"/>
    </source>
</evidence>
<dbReference type="Gene3D" id="3.30.360.10">
    <property type="entry name" value="Dihydrodipicolinate Reductase, domain 2"/>
    <property type="match status" value="1"/>
</dbReference>
<organism evidence="4 5">
    <name type="scientific">Saccharopolyspora cebuensis</name>
    <dbReference type="NCBI Taxonomy" id="418759"/>
    <lineage>
        <taxon>Bacteria</taxon>
        <taxon>Bacillati</taxon>
        <taxon>Actinomycetota</taxon>
        <taxon>Actinomycetes</taxon>
        <taxon>Pseudonocardiales</taxon>
        <taxon>Pseudonocardiaceae</taxon>
        <taxon>Saccharopolyspora</taxon>
    </lineage>
</organism>
<dbReference type="PANTHER" id="PTHR43818">
    <property type="entry name" value="BCDNA.GH03377"/>
    <property type="match status" value="1"/>
</dbReference>
<keyword evidence="5" id="KW-1185">Reference proteome</keyword>
<dbReference type="PANTHER" id="PTHR43818:SF11">
    <property type="entry name" value="BCDNA.GH03377"/>
    <property type="match status" value="1"/>
</dbReference>
<protein>
    <submittedName>
        <fullName evidence="4">Gfo/Idh/MocA family protein</fullName>
    </submittedName>
</protein>
<dbReference type="RefSeq" id="WP_345361608.1">
    <property type="nucleotide sequence ID" value="NZ_BAABII010000005.1"/>
</dbReference>
<dbReference type="InterPro" id="IPR036291">
    <property type="entry name" value="NAD(P)-bd_dom_sf"/>
</dbReference>
<gene>
    <name evidence="4" type="ORF">AB8O55_22690</name>
</gene>
<sequence>MTGPEQSTAPLRVGVVGVGWAGRQHLAAYHELPGVEIAAIAGQEPDLLAELGERYGAERLLERWEDLLEVPDLDAVSIAVPTFLHAPVAIAALKRGLHVLTEKPLARNAVEGAEMVGAARDAGRVLDVVFNHRLRGDIQELGKVIGRGDLGRPYYARASWMRRRGIPKLGSWFTNQEMAGGGPLADIGVHVLDYSLFLLGEPKVTSVTAVTYAELGPRDLGGDPRVTADRSSSAFEVEDFASAFMRLSTGGTLVLETSWAAFRDPVDLIDFRVMGTEGGAELKAVGATKAKVAELVVYTDEDGEIADYAPPAGPGTDHAGVVGNFVRVLRAPELWSANDGTLALERAKVIDACYQSAAEKKEIAVG</sequence>
<proteinExistence type="predicted"/>
<dbReference type="InterPro" id="IPR055170">
    <property type="entry name" value="GFO_IDH_MocA-like_dom"/>
</dbReference>
<dbReference type="Pfam" id="PF22725">
    <property type="entry name" value="GFO_IDH_MocA_C3"/>
    <property type="match status" value="1"/>
</dbReference>
<dbReference type="SUPFAM" id="SSF51735">
    <property type="entry name" value="NAD(P)-binding Rossmann-fold domains"/>
    <property type="match status" value="1"/>
</dbReference>
<evidence type="ECO:0000259" key="2">
    <source>
        <dbReference type="Pfam" id="PF01408"/>
    </source>
</evidence>
<dbReference type="SUPFAM" id="SSF55347">
    <property type="entry name" value="Glyceraldehyde-3-phosphate dehydrogenase-like, C-terminal domain"/>
    <property type="match status" value="1"/>
</dbReference>
<dbReference type="EMBL" id="JBGEHV010000051">
    <property type="protein sequence ID" value="MEY8042231.1"/>
    <property type="molecule type" value="Genomic_DNA"/>
</dbReference>